<dbReference type="Gene3D" id="1.10.287.110">
    <property type="entry name" value="DnaJ domain"/>
    <property type="match status" value="1"/>
</dbReference>
<keyword evidence="1" id="KW-0472">Membrane</keyword>
<dbReference type="EMBL" id="ACYH01000049">
    <property type="protein sequence ID" value="EEV19651.1"/>
    <property type="molecule type" value="Genomic_DNA"/>
</dbReference>
<dbReference type="Pfam" id="PF00226">
    <property type="entry name" value="DnaJ"/>
    <property type="match status" value="1"/>
</dbReference>
<feature type="domain" description="J" evidence="2">
    <location>
        <begin position="2"/>
        <end position="67"/>
    </location>
</feature>
<dbReference type="InterPro" id="IPR036869">
    <property type="entry name" value="J_dom_sf"/>
</dbReference>
<dbReference type="InterPro" id="IPR018253">
    <property type="entry name" value="DnaJ_domain_CS"/>
</dbReference>
<protein>
    <submittedName>
        <fullName evidence="3">DnaJ domain protein</fullName>
    </submittedName>
</protein>
<dbReference type="PANTHER" id="PTHR43948:SF10">
    <property type="entry name" value="MRJ, ISOFORM E"/>
    <property type="match status" value="1"/>
</dbReference>
<proteinExistence type="predicted"/>
<organism evidence="3 4">
    <name type="scientific">Treponema vincentii ATCC 35580</name>
    <dbReference type="NCBI Taxonomy" id="596324"/>
    <lineage>
        <taxon>Bacteria</taxon>
        <taxon>Pseudomonadati</taxon>
        <taxon>Spirochaetota</taxon>
        <taxon>Spirochaetia</taxon>
        <taxon>Spirochaetales</taxon>
        <taxon>Treponemataceae</taxon>
        <taxon>Treponema</taxon>
    </lineage>
</organism>
<dbReference type="GO" id="GO:0044183">
    <property type="term" value="F:protein folding chaperone"/>
    <property type="evidence" value="ECO:0007669"/>
    <property type="project" value="TreeGrafter"/>
</dbReference>
<comment type="caution">
    <text evidence="3">The sequence shown here is derived from an EMBL/GenBank/DDBJ whole genome shotgun (WGS) entry which is preliminary data.</text>
</comment>
<dbReference type="PROSITE" id="PS50076">
    <property type="entry name" value="DNAJ_2"/>
    <property type="match status" value="1"/>
</dbReference>
<dbReference type="CDD" id="cd06257">
    <property type="entry name" value="DnaJ"/>
    <property type="match status" value="1"/>
</dbReference>
<accession>C8PRY1</accession>
<dbReference type="STRING" id="596324.TREVI0001_1146"/>
<dbReference type="SUPFAM" id="SSF46565">
    <property type="entry name" value="Chaperone J-domain"/>
    <property type="match status" value="1"/>
</dbReference>
<evidence type="ECO:0000256" key="1">
    <source>
        <dbReference type="SAM" id="Phobius"/>
    </source>
</evidence>
<keyword evidence="1" id="KW-0812">Transmembrane</keyword>
<dbReference type="Proteomes" id="UP000004509">
    <property type="component" value="Unassembled WGS sequence"/>
</dbReference>
<dbReference type="SMART" id="SM00271">
    <property type="entry name" value="DnaJ"/>
    <property type="match status" value="1"/>
</dbReference>
<name>C8PRY1_9SPIR</name>
<dbReference type="GO" id="GO:0051087">
    <property type="term" value="F:protein-folding chaperone binding"/>
    <property type="evidence" value="ECO:0007669"/>
    <property type="project" value="TreeGrafter"/>
</dbReference>
<dbReference type="AlphaFoldDB" id="C8PRY1"/>
<dbReference type="RefSeq" id="WP_006189348.1">
    <property type="nucleotide sequence ID" value="NZ_ACYH01000049.1"/>
</dbReference>
<dbReference type="GO" id="GO:0051082">
    <property type="term" value="F:unfolded protein binding"/>
    <property type="evidence" value="ECO:0007669"/>
    <property type="project" value="TreeGrafter"/>
</dbReference>
<dbReference type="PROSITE" id="PS00636">
    <property type="entry name" value="DNAJ_1"/>
    <property type="match status" value="1"/>
</dbReference>
<dbReference type="PRINTS" id="PR00625">
    <property type="entry name" value="JDOMAIN"/>
</dbReference>
<dbReference type="InterPro" id="IPR001623">
    <property type="entry name" value="DnaJ_domain"/>
</dbReference>
<keyword evidence="1" id="KW-1133">Transmembrane helix</keyword>
<evidence type="ECO:0000313" key="3">
    <source>
        <dbReference type="EMBL" id="EEV19651.1"/>
    </source>
</evidence>
<dbReference type="PANTHER" id="PTHR43948">
    <property type="entry name" value="DNAJ HOMOLOG SUBFAMILY B"/>
    <property type="match status" value="1"/>
</dbReference>
<dbReference type="OrthoDB" id="9779889at2"/>
<sequence length="180" mass="20356">MDYYEILGVTKTASDEEIKKAYRAKALQYHPDKNQGDAAAEEMFKKINEAYSVLSDPKKRADYDVGGTASQQYSAYTQYARQNPFAHNPFAQEAEDDDTMFGRSYGWAFYRSPEPDNEPVSRRRGLGALVAGILYLWLGLLSFRVIYIFGFLGLFIGIPLLVKGVKNLKIAFVSFFRSSS</sequence>
<evidence type="ECO:0000259" key="2">
    <source>
        <dbReference type="PROSITE" id="PS50076"/>
    </source>
</evidence>
<gene>
    <name evidence="3" type="ORF">TREVI0001_1146</name>
</gene>
<dbReference type="eggNOG" id="COG0484">
    <property type="taxonomic scope" value="Bacteria"/>
</dbReference>
<reference evidence="3 4" key="1">
    <citation type="submission" date="2009-07" db="EMBL/GenBank/DDBJ databases">
        <authorList>
            <person name="Madupu R."/>
            <person name="Sebastian Y."/>
            <person name="Durkin A.S."/>
            <person name="Torralba M."/>
            <person name="Methe B."/>
            <person name="Sutton G.G."/>
            <person name="Strausberg R.L."/>
            <person name="Nelson K.E."/>
        </authorList>
    </citation>
    <scope>NUCLEOTIDE SEQUENCE [LARGE SCALE GENOMIC DNA]</scope>
    <source>
        <strain evidence="3 4">ATCC 35580</strain>
    </source>
</reference>
<feature type="transmembrane region" description="Helical" evidence="1">
    <location>
        <begin position="146"/>
        <end position="162"/>
    </location>
</feature>
<evidence type="ECO:0000313" key="4">
    <source>
        <dbReference type="Proteomes" id="UP000004509"/>
    </source>
</evidence>
<dbReference type="GO" id="GO:0005737">
    <property type="term" value="C:cytoplasm"/>
    <property type="evidence" value="ECO:0007669"/>
    <property type="project" value="TreeGrafter"/>
</dbReference>